<organism evidence="1">
    <name type="scientific">uncultured Caudovirales phage</name>
    <dbReference type="NCBI Taxonomy" id="2100421"/>
    <lineage>
        <taxon>Viruses</taxon>
        <taxon>Duplodnaviria</taxon>
        <taxon>Heunggongvirae</taxon>
        <taxon>Uroviricota</taxon>
        <taxon>Caudoviricetes</taxon>
        <taxon>Peduoviridae</taxon>
        <taxon>Maltschvirus</taxon>
        <taxon>Maltschvirus maltsch</taxon>
    </lineage>
</organism>
<gene>
    <name evidence="1" type="ORF">UFOVP861_46</name>
</gene>
<protein>
    <submittedName>
        <fullName evidence="1">Uncharacterized protein</fullName>
    </submittedName>
</protein>
<evidence type="ECO:0000313" key="1">
    <source>
        <dbReference type="EMBL" id="CAB4167707.1"/>
    </source>
</evidence>
<accession>A0A6J5P918</accession>
<name>A0A6J5P918_9CAUD</name>
<dbReference type="EMBL" id="LR796810">
    <property type="protein sequence ID" value="CAB4167707.1"/>
    <property type="molecule type" value="Genomic_DNA"/>
</dbReference>
<sequence length="995" mass="106103">MVTQRDQLLQENSSTNYTEMIKRLPIPKIGPVVSLTDSTQLGNNLLVGKGIIPRPLEAFSGQPILERLWQLGESATIHNTLLGVAHPSGSRYLTSADKTVAVRIYQHGKNILMLYDMTGRKLRGLFYMGDDGTYTGEVSFTAGANGGSPYFNALAVGLDSDARWYGEMSYGELFIQNGVDVPVCVQLARTKAPGKWRKRGTNETPVNATISAIAPESSENVQAFRNNGTTLTFTASTENFPGASGNDKIQVVINVGGYATISSTITGDGVVGIPYVYTITAPTGTTHAQIVSFVNGDTNAVPVLFASTTVGGTAISAWTIGYLADGTGTGTSAGLTSEVVTVYLRYFDSGHNNCGYEGPSSPISNTLVIDAASNKDILVRIPVTQSVVEGGRFATPGSGIRVYKQNGDVDPVWNLMNDTPITASPKETNVIKDGTGDRLWTSDKVQTACSIGAGSDIWGSPSPHGFSSGDEVFLAAAIAPFTAFTKYYVSLIPGNAHFFKLSATLGGSTITYPGAISSYGHTVSRIYSHGWSNGDIIRFTSNPNGLSLATDYIVRDATASTVKIALTRGGAAINLTTTDSLIGIAHVDAVYFVIGSQTEPGDLMSVDQNRPPAHRYASMAGNSVWCAGVPNDESRIYSSKDQAFDEVHPEGVSLTDYDTIAKSFGTASDAVSGLFSDKISLHVHYNDGIVIVDPGNTNTQHEPPIQAGMANGSCCTTGRGNKIMFLANDQNIYSFNGARYGTRAGESLTNNAIAYIRSYVSVDQMERSTYKCNLLHDTKTQMIFFWMPTDTGIIGFALDDTNGGVYGPYYQPCAPTHVCSLEGGRGVYILGDDTGNLFVWNTSTQLNSGRVNDLSSQAAITLHDTATPLPTSHAGYNASTITVGGVSKKLWRSNESVLETGFIDSSILGGGGKPITFRGVEFRSVSGSRGYVEASLIGLDGRTVTVDYGEIGGKDRQRPHRVSMSIRDTAAKIKLKITSGDNLQCIIRDLTLLYE</sequence>
<reference evidence="1" key="1">
    <citation type="submission" date="2020-04" db="EMBL/GenBank/DDBJ databases">
        <authorList>
            <person name="Chiriac C."/>
            <person name="Salcher M."/>
            <person name="Ghai R."/>
            <person name="Kavagutti S V."/>
        </authorList>
    </citation>
    <scope>NUCLEOTIDE SEQUENCE</scope>
</reference>
<proteinExistence type="predicted"/>